<protein>
    <submittedName>
        <fullName evidence="1">Antitoxin</fullName>
    </submittedName>
</protein>
<keyword evidence="2" id="KW-1185">Reference proteome</keyword>
<dbReference type="AlphaFoldDB" id="A0A3P1SC24"/>
<evidence type="ECO:0000313" key="2">
    <source>
        <dbReference type="Proteomes" id="UP000280444"/>
    </source>
</evidence>
<name>A0A3P1SC24_9ACTO</name>
<accession>A0A3P1SC24</accession>
<organism evidence="1 2">
    <name type="scientific">Schaalia canis</name>
    <dbReference type="NCBI Taxonomy" id="100469"/>
    <lineage>
        <taxon>Bacteria</taxon>
        <taxon>Bacillati</taxon>
        <taxon>Actinomycetota</taxon>
        <taxon>Actinomycetes</taxon>
        <taxon>Actinomycetales</taxon>
        <taxon>Actinomycetaceae</taxon>
        <taxon>Schaalia</taxon>
    </lineage>
</organism>
<comment type="caution">
    <text evidence="1">The sequence shown here is derived from an EMBL/GenBank/DDBJ whole genome shotgun (WGS) entry which is preliminary data.</text>
</comment>
<evidence type="ECO:0000313" key="1">
    <source>
        <dbReference type="EMBL" id="RRC94604.1"/>
    </source>
</evidence>
<dbReference type="InterPro" id="IPR028037">
    <property type="entry name" value="Antitoxin_Rv0909/MT0933"/>
</dbReference>
<gene>
    <name evidence="1" type="ORF">EII11_09230</name>
</gene>
<reference evidence="1 2" key="1">
    <citation type="submission" date="2018-11" db="EMBL/GenBank/DDBJ databases">
        <title>Genomes From Bacteria Associated with the Canine Oral Cavity: a Test Case for Automated Genome-Based Taxonomic Assignment.</title>
        <authorList>
            <person name="Coil D.A."/>
            <person name="Jospin G."/>
            <person name="Darling A.E."/>
            <person name="Wallis C."/>
            <person name="Davis I.J."/>
            <person name="Harris S."/>
            <person name="Eisen J.A."/>
            <person name="Holcombe L.J."/>
            <person name="O'Flynn C."/>
        </authorList>
    </citation>
    <scope>NUCLEOTIDE SEQUENCE [LARGE SCALE GENOMIC DNA]</scope>
    <source>
        <strain evidence="1 2">OH770</strain>
    </source>
</reference>
<dbReference type="Pfam" id="PF14013">
    <property type="entry name" value="MT0933_antitox"/>
    <property type="match status" value="1"/>
</dbReference>
<sequence>MNLDDLKKAAQDVKDQAVAAATGAKDSSGGILDSTLKDEAKTDAALDAVADAAKKITGGRFDDKIDAVRDAADEKLGEV</sequence>
<dbReference type="RefSeq" id="WP_124871924.1">
    <property type="nucleotide sequence ID" value="NZ_RQZF01000012.1"/>
</dbReference>
<proteinExistence type="predicted"/>
<dbReference type="EMBL" id="RQZF01000012">
    <property type="protein sequence ID" value="RRC94604.1"/>
    <property type="molecule type" value="Genomic_DNA"/>
</dbReference>
<dbReference type="Proteomes" id="UP000280444">
    <property type="component" value="Unassembled WGS sequence"/>
</dbReference>